<dbReference type="RefSeq" id="XP_030925293.1">
    <property type="nucleotide sequence ID" value="XM_031069433.1"/>
</dbReference>
<dbReference type="RefSeq" id="XP_030925302.1">
    <property type="nucleotide sequence ID" value="XM_031069442.1"/>
</dbReference>
<dbReference type="SMART" id="SM00184">
    <property type="entry name" value="RING"/>
    <property type="match status" value="1"/>
</dbReference>
<dbReference type="RefSeq" id="XP_030925290.1">
    <property type="nucleotide sequence ID" value="XM_031069430.1"/>
</dbReference>
<dbReference type="RefSeq" id="XP_030925289.1">
    <property type="nucleotide sequence ID" value="XM_031069429.1"/>
</dbReference>
<dbReference type="PANTHER" id="PTHR22937">
    <property type="entry name" value="E3 UBIQUITIN-PROTEIN LIGASE RNF165"/>
    <property type="match status" value="1"/>
</dbReference>
<dbReference type="FunCoup" id="A0A7N2M5I2">
    <property type="interactions" value="1098"/>
</dbReference>
<name>A0A7N2M5I2_QUELO</name>
<dbReference type="InParanoid" id="A0A7N2M5I2"/>
<feature type="region of interest" description="Disordered" evidence="9">
    <location>
        <begin position="139"/>
        <end position="168"/>
    </location>
</feature>
<dbReference type="RefSeq" id="XP_030925298.1">
    <property type="nucleotide sequence ID" value="XM_031069438.1"/>
</dbReference>
<keyword evidence="6" id="KW-0833">Ubl conjugation pathway</keyword>
<evidence type="ECO:0000256" key="2">
    <source>
        <dbReference type="ARBA" id="ARBA00012483"/>
    </source>
</evidence>
<gene>
    <name evidence="11" type="primary">LOC115952316</name>
</gene>
<feature type="region of interest" description="Disordered" evidence="9">
    <location>
        <begin position="376"/>
        <end position="398"/>
    </location>
</feature>
<sequence length="549" mass="60363">MGHRHLFNASQMFENEHDQNWNHMHTDQHLMHLARAGTSDNGSFFYPAENMPVDAVHFASHWGPAPRSTGYPSSSHNVDVPPYQPDASGPSHDPFMHVSTAGTFSTAPDTYAQHASSSNYERQTFHSVEGSFIDLTMGSGRVPHKRKSPGIPPVCERGSSSRYYNAGSSSDLPISSELRMDKPSIDSQHMPWDHINMAPIYRGSGLSIRGEGSLRNVRSRPALDLESNLARTHLSNNPSHPSYSASHPVDHSSNVDLSVQGSSALTRDWGHISASPVPGRVLVSDTGSFNHDTNHFLVGSSAGNSSADIGGYHHDFVTSRNPVPQSFHANSTQSVRGVRSSFTQRSNPAFRASTSSLRVGHVAPSDEGMQLAAENYSSRHPRPLSTIGWRNGDRSGRSRISAERYRSLPDEAGLHDRFTSEGFMIVDRSALYGSRNMLDQHRDMRLDIDNMSYEELLALGERIGSVSTGLSEDLISKCVTETIYCSSDQIQEEVTCVICLEEYKDMDDVGALKTCGHDYHVSCIKKWLSMKNICPVCKGSAVADNMSDK</sequence>
<evidence type="ECO:0000256" key="1">
    <source>
        <dbReference type="ARBA" id="ARBA00000900"/>
    </source>
</evidence>
<dbReference type="RefSeq" id="XP_030925303.1">
    <property type="nucleotide sequence ID" value="XM_031069443.1"/>
</dbReference>
<keyword evidence="4" id="KW-0479">Metal-binding</keyword>
<dbReference type="EC" id="2.3.2.27" evidence="2"/>
<dbReference type="RefSeq" id="XP_030925297.1">
    <property type="nucleotide sequence ID" value="XM_031069437.1"/>
</dbReference>
<dbReference type="EnsemblPlants" id="QL07p044805:mrna">
    <property type="protein sequence ID" value="QL07p044805:mrna"/>
    <property type="gene ID" value="QL07p044805"/>
</dbReference>
<dbReference type="KEGG" id="qlo:115952316"/>
<feature type="domain" description="RING-type" evidence="10">
    <location>
        <begin position="496"/>
        <end position="538"/>
    </location>
</feature>
<keyword evidence="12" id="KW-1185">Reference proteome</keyword>
<dbReference type="RefSeq" id="XP_030925301.1">
    <property type="nucleotide sequence ID" value="XM_031069441.1"/>
</dbReference>
<accession>A0A7N2M5I2</accession>
<dbReference type="InterPro" id="IPR001841">
    <property type="entry name" value="Znf_RING"/>
</dbReference>
<protein>
    <recommendedName>
        <fullName evidence="2">RING-type E3 ubiquitin transferase</fullName>
        <ecNumber evidence="2">2.3.2.27</ecNumber>
    </recommendedName>
</protein>
<keyword evidence="7" id="KW-0862">Zinc</keyword>
<evidence type="ECO:0000256" key="8">
    <source>
        <dbReference type="PROSITE-ProRule" id="PRU00175"/>
    </source>
</evidence>
<evidence type="ECO:0000313" key="12">
    <source>
        <dbReference type="Proteomes" id="UP000594261"/>
    </source>
</evidence>
<evidence type="ECO:0000259" key="10">
    <source>
        <dbReference type="PROSITE" id="PS50089"/>
    </source>
</evidence>
<dbReference type="RefSeq" id="XP_030925291.1">
    <property type="nucleotide sequence ID" value="XM_031069431.1"/>
</dbReference>
<comment type="catalytic activity">
    <reaction evidence="1">
        <text>S-ubiquitinyl-[E2 ubiquitin-conjugating enzyme]-L-cysteine + [acceptor protein]-L-lysine = [E2 ubiquitin-conjugating enzyme]-L-cysteine + N(6)-ubiquitinyl-[acceptor protein]-L-lysine.</text>
        <dbReference type="EC" id="2.3.2.27"/>
    </reaction>
</comment>
<dbReference type="PANTHER" id="PTHR22937:SF174">
    <property type="entry name" value="RING-TYPE E3 UBIQUITIN TRANSFERASE"/>
    <property type="match status" value="1"/>
</dbReference>
<evidence type="ECO:0000256" key="7">
    <source>
        <dbReference type="ARBA" id="ARBA00022833"/>
    </source>
</evidence>
<dbReference type="FunFam" id="3.30.40.10:FF:000538">
    <property type="entry name" value="E3 ubiquitin-protein ligase MBR2 isoform A"/>
    <property type="match status" value="1"/>
</dbReference>
<dbReference type="EMBL" id="LRBV02000007">
    <property type="status" value="NOT_ANNOTATED_CDS"/>
    <property type="molecule type" value="Genomic_DNA"/>
</dbReference>
<dbReference type="GO" id="GO:0008270">
    <property type="term" value="F:zinc ion binding"/>
    <property type="evidence" value="ECO:0007669"/>
    <property type="project" value="UniProtKB-KW"/>
</dbReference>
<dbReference type="PROSITE" id="PS50089">
    <property type="entry name" value="ZF_RING_2"/>
    <property type="match status" value="1"/>
</dbReference>
<dbReference type="AlphaFoldDB" id="A0A7N2M5I2"/>
<dbReference type="RefSeq" id="XP_030925299.1">
    <property type="nucleotide sequence ID" value="XM_031069439.1"/>
</dbReference>
<evidence type="ECO:0000256" key="9">
    <source>
        <dbReference type="SAM" id="MobiDB-lite"/>
    </source>
</evidence>
<dbReference type="Gene3D" id="3.30.40.10">
    <property type="entry name" value="Zinc/RING finger domain, C3HC4 (zinc finger)"/>
    <property type="match status" value="1"/>
</dbReference>
<dbReference type="SUPFAM" id="SSF57850">
    <property type="entry name" value="RING/U-box"/>
    <property type="match status" value="1"/>
</dbReference>
<feature type="compositionally biased region" description="Low complexity" evidence="9">
    <location>
        <begin position="157"/>
        <end position="168"/>
    </location>
</feature>
<dbReference type="RefSeq" id="XP_030925305.1">
    <property type="nucleotide sequence ID" value="XM_031069445.1"/>
</dbReference>
<dbReference type="GeneID" id="115952316"/>
<organism evidence="11 12">
    <name type="scientific">Quercus lobata</name>
    <name type="common">Valley oak</name>
    <dbReference type="NCBI Taxonomy" id="97700"/>
    <lineage>
        <taxon>Eukaryota</taxon>
        <taxon>Viridiplantae</taxon>
        <taxon>Streptophyta</taxon>
        <taxon>Embryophyta</taxon>
        <taxon>Tracheophyta</taxon>
        <taxon>Spermatophyta</taxon>
        <taxon>Magnoliopsida</taxon>
        <taxon>eudicotyledons</taxon>
        <taxon>Gunneridae</taxon>
        <taxon>Pentapetalae</taxon>
        <taxon>rosids</taxon>
        <taxon>fabids</taxon>
        <taxon>Fagales</taxon>
        <taxon>Fagaceae</taxon>
        <taxon>Quercus</taxon>
    </lineage>
</organism>
<reference evidence="11 12" key="1">
    <citation type="journal article" date="2016" name="G3 (Bethesda)">
        <title>First Draft Assembly and Annotation of the Genome of a California Endemic Oak Quercus lobata Nee (Fagaceae).</title>
        <authorList>
            <person name="Sork V.L."/>
            <person name="Fitz-Gibbon S.T."/>
            <person name="Puiu D."/>
            <person name="Crepeau M."/>
            <person name="Gugger P.F."/>
            <person name="Sherman R."/>
            <person name="Stevens K."/>
            <person name="Langley C.H."/>
            <person name="Pellegrini M."/>
            <person name="Salzberg S.L."/>
        </authorList>
    </citation>
    <scope>NUCLEOTIDE SEQUENCE [LARGE SCALE GENOMIC DNA]</scope>
    <source>
        <strain evidence="11 12">cv. SW786</strain>
    </source>
</reference>
<dbReference type="Proteomes" id="UP000594261">
    <property type="component" value="Chromosome 7"/>
</dbReference>
<dbReference type="GO" id="GO:0061630">
    <property type="term" value="F:ubiquitin protein ligase activity"/>
    <property type="evidence" value="ECO:0007669"/>
    <property type="project" value="UniProtKB-EC"/>
</dbReference>
<evidence type="ECO:0000256" key="4">
    <source>
        <dbReference type="ARBA" id="ARBA00022723"/>
    </source>
</evidence>
<dbReference type="RefSeq" id="XP_030925295.1">
    <property type="nucleotide sequence ID" value="XM_031069435.1"/>
</dbReference>
<dbReference type="InterPro" id="IPR013083">
    <property type="entry name" value="Znf_RING/FYVE/PHD"/>
</dbReference>
<dbReference type="RefSeq" id="XP_030925294.1">
    <property type="nucleotide sequence ID" value="XM_031069434.1"/>
</dbReference>
<dbReference type="OMA" id="HFSSHWN"/>
<dbReference type="RefSeq" id="XP_030925300.1">
    <property type="nucleotide sequence ID" value="XM_031069440.1"/>
</dbReference>
<feature type="region of interest" description="Disordered" evidence="9">
    <location>
        <begin position="234"/>
        <end position="256"/>
    </location>
</feature>
<proteinExistence type="predicted"/>
<dbReference type="CDD" id="cd16469">
    <property type="entry name" value="RING-H2_RNF24-like"/>
    <property type="match status" value="1"/>
</dbReference>
<evidence type="ECO:0000256" key="3">
    <source>
        <dbReference type="ARBA" id="ARBA00022679"/>
    </source>
</evidence>
<evidence type="ECO:0000256" key="6">
    <source>
        <dbReference type="ARBA" id="ARBA00022786"/>
    </source>
</evidence>
<dbReference type="Pfam" id="PF13639">
    <property type="entry name" value="zf-RING_2"/>
    <property type="match status" value="1"/>
</dbReference>
<dbReference type="OrthoDB" id="8062037at2759"/>
<dbReference type="Gramene" id="QL07p044805:mrna">
    <property type="protein sequence ID" value="QL07p044805:mrna"/>
    <property type="gene ID" value="QL07p044805"/>
</dbReference>
<reference evidence="11" key="2">
    <citation type="submission" date="2021-01" db="UniProtKB">
        <authorList>
            <consortium name="EnsemblPlants"/>
        </authorList>
    </citation>
    <scope>IDENTIFICATION</scope>
</reference>
<dbReference type="InterPro" id="IPR045191">
    <property type="entry name" value="MBR1/2-like"/>
</dbReference>
<dbReference type="RefSeq" id="XP_030925296.1">
    <property type="nucleotide sequence ID" value="XM_031069436.1"/>
</dbReference>
<dbReference type="RefSeq" id="XP_030925304.1">
    <property type="nucleotide sequence ID" value="XM_031069444.1"/>
</dbReference>
<evidence type="ECO:0000313" key="11">
    <source>
        <dbReference type="EnsemblPlants" id="QL07p044805:mrna"/>
    </source>
</evidence>
<keyword evidence="3" id="KW-0808">Transferase</keyword>
<evidence type="ECO:0000256" key="5">
    <source>
        <dbReference type="ARBA" id="ARBA00022771"/>
    </source>
</evidence>
<keyword evidence="5 8" id="KW-0863">Zinc-finger</keyword>